<dbReference type="InterPro" id="IPR008964">
    <property type="entry name" value="Invasin/intimin_cell_adhesion"/>
</dbReference>
<gene>
    <name evidence="4" type="ORF">BED41_07880</name>
</gene>
<proteinExistence type="predicted"/>
<dbReference type="AlphaFoldDB" id="A0A1B2I4W1"/>
<reference evidence="4" key="1">
    <citation type="submission" date="2016-08" db="EMBL/GenBank/DDBJ databases">
        <title>Complete genome of Cloacibacillus porcorum.</title>
        <authorList>
            <person name="Looft T."/>
            <person name="Bayles D.O."/>
            <person name="Alt D.P."/>
        </authorList>
    </citation>
    <scope>NUCLEOTIDE SEQUENCE [LARGE SCALE GENOMIC DNA]</scope>
    <source>
        <strain evidence="4">CL-84</strain>
    </source>
</reference>
<accession>A0A1B2I4W1</accession>
<feature type="chain" id="PRO_5008538975" description="AB hydrolase-1 domain-containing protein" evidence="2">
    <location>
        <begin position="24"/>
        <end position="679"/>
    </location>
</feature>
<sequence length="679" mass="72963">MRKLSYPLIFALFLLVVSARAEAALSINVLGGVIQNLSADCYSYIPNHQTALTEEFIGKVNPAVRERIGIAADGNARLVIRVQSPRPEDITLSANLPPGAALENIKRTALGSRLTVKTELVGAAGKYQGSAVLTAPEEWPGDDTQEFFPITVTASQGEESISKEIKIYRAPVVLVHGLWSDGETFGDINDEQTVAGALFANGTHHGYFEYPGDQGPSEVLPQSADIFCRAVENMIRDLRMKKIEATRVDLVGHSMGGLMARKFFLNRYYRNNQNYNQGAVRRIVMLATPNTGSGIASYVTEDVLWLHDDTIATSPDYREKMEQVFEIMGRAGMNVKGSAIKDLALNSSELRLLNDNLPAGLPLYRIAGDTGEALIMPGAVSKIIEGIIAPYTHEKIYNDIPALFDGYNNNGGRPRFEPEDSDCLVGLSSALWDGVMSRDKSEIIKGRQHMGMGADATVASRVAALLCGPVSAFEPIPLRSQLRFPEQSSPSAVKGNVGAMLSSLSDAEFTQKLGELESLLENRNTKAEGPVFGKLTGLSCYPESPVLISAGTTRRLSISGSYSTGKRKNVSHKKDGTKYEVADASVALVDEDGMLTALKPGRTTLTVKNGSISATADIFVIPFAVVAADDKVDPDNPPVDPADEINPDTPRGSSSSGCNTGAGLVLLLLPALAFIIKKS</sequence>
<dbReference type="EMBL" id="CP016757">
    <property type="protein sequence ID" value="ANZ45004.1"/>
    <property type="molecule type" value="Genomic_DNA"/>
</dbReference>
<dbReference type="OrthoDB" id="951108at2"/>
<dbReference type="PANTHER" id="PTHR37946">
    <property type="entry name" value="SLL1969 PROTEIN"/>
    <property type="match status" value="1"/>
</dbReference>
<name>A0A1B2I4W1_9BACT</name>
<feature type="signal peptide" evidence="2">
    <location>
        <begin position="1"/>
        <end position="23"/>
    </location>
</feature>
<feature type="region of interest" description="Disordered" evidence="1">
    <location>
        <begin position="632"/>
        <end position="657"/>
    </location>
</feature>
<dbReference type="InterPro" id="IPR029058">
    <property type="entry name" value="AB_hydrolase_fold"/>
</dbReference>
<dbReference type="GeneID" id="83057769"/>
<dbReference type="Pfam" id="PF12697">
    <property type="entry name" value="Abhydrolase_6"/>
    <property type="match status" value="1"/>
</dbReference>
<dbReference type="SUPFAM" id="SSF53474">
    <property type="entry name" value="alpha/beta-Hydrolases"/>
    <property type="match status" value="1"/>
</dbReference>
<dbReference type="RefSeq" id="WP_066744662.1">
    <property type="nucleotide sequence ID" value="NZ_CP016757.1"/>
</dbReference>
<dbReference type="Gene3D" id="3.40.50.1820">
    <property type="entry name" value="alpha/beta hydrolase"/>
    <property type="match status" value="1"/>
</dbReference>
<evidence type="ECO:0000259" key="3">
    <source>
        <dbReference type="Pfam" id="PF12697"/>
    </source>
</evidence>
<evidence type="ECO:0000313" key="5">
    <source>
        <dbReference type="Proteomes" id="UP000093044"/>
    </source>
</evidence>
<feature type="domain" description="AB hydrolase-1" evidence="3">
    <location>
        <begin position="172"/>
        <end position="295"/>
    </location>
</feature>
<evidence type="ECO:0000256" key="1">
    <source>
        <dbReference type="SAM" id="MobiDB-lite"/>
    </source>
</evidence>
<evidence type="ECO:0000313" key="4">
    <source>
        <dbReference type="EMBL" id="ANZ45004.1"/>
    </source>
</evidence>
<dbReference type="Proteomes" id="UP000093044">
    <property type="component" value="Chromosome"/>
</dbReference>
<dbReference type="PANTHER" id="PTHR37946:SF1">
    <property type="entry name" value="SLL1969 PROTEIN"/>
    <property type="match status" value="1"/>
</dbReference>
<dbReference type="SUPFAM" id="SSF49373">
    <property type="entry name" value="Invasin/intimin cell-adhesion fragments"/>
    <property type="match status" value="1"/>
</dbReference>
<dbReference type="STRING" id="1197717.BED41_07880"/>
<dbReference type="Gene3D" id="2.60.40.1080">
    <property type="match status" value="1"/>
</dbReference>
<keyword evidence="5" id="KW-1185">Reference proteome</keyword>
<organism evidence="4 5">
    <name type="scientific">Cloacibacillus porcorum</name>
    <dbReference type="NCBI Taxonomy" id="1197717"/>
    <lineage>
        <taxon>Bacteria</taxon>
        <taxon>Thermotogati</taxon>
        <taxon>Synergistota</taxon>
        <taxon>Synergistia</taxon>
        <taxon>Synergistales</taxon>
        <taxon>Synergistaceae</taxon>
        <taxon>Cloacibacillus</taxon>
    </lineage>
</organism>
<dbReference type="KEGG" id="cpor:BED41_07880"/>
<dbReference type="InterPro" id="IPR000073">
    <property type="entry name" value="AB_hydrolase_1"/>
</dbReference>
<protein>
    <recommendedName>
        <fullName evidence="3">AB hydrolase-1 domain-containing protein</fullName>
    </recommendedName>
</protein>
<evidence type="ECO:0000256" key="2">
    <source>
        <dbReference type="SAM" id="SignalP"/>
    </source>
</evidence>
<keyword evidence="2" id="KW-0732">Signal</keyword>